<dbReference type="PROSITE" id="PS50940">
    <property type="entry name" value="CHIT_BIND_II"/>
    <property type="match status" value="2"/>
</dbReference>
<dbReference type="PANTHER" id="PTHR23301">
    <property type="entry name" value="CHITIN BINDING PERITROPHIN-A"/>
    <property type="match status" value="1"/>
</dbReference>
<dbReference type="Pfam" id="PF01607">
    <property type="entry name" value="CBM_14"/>
    <property type="match status" value="2"/>
</dbReference>
<reference evidence="8 9" key="1">
    <citation type="submission" date="2017-07" db="EMBL/GenBank/DDBJ databases">
        <authorList>
            <person name="Talla V."/>
            <person name="Backstrom N."/>
        </authorList>
    </citation>
    <scope>NUCLEOTIDE SEQUENCE [LARGE SCALE GENOMIC DNA]</scope>
</reference>
<proteinExistence type="predicted"/>
<keyword evidence="4" id="KW-1015">Disulfide bond</keyword>
<dbReference type="InterPro" id="IPR036508">
    <property type="entry name" value="Chitin-bd_dom_sf"/>
</dbReference>
<dbReference type="InterPro" id="IPR051940">
    <property type="entry name" value="Chitin_bind-dev_reg"/>
</dbReference>
<feature type="domain" description="Chitin-binding type-2" evidence="7">
    <location>
        <begin position="106"/>
        <end position="170"/>
    </location>
</feature>
<keyword evidence="5" id="KW-0325">Glycoprotein</keyword>
<keyword evidence="2" id="KW-0732">Signal</keyword>
<dbReference type="SUPFAM" id="SSF57625">
    <property type="entry name" value="Invertebrate chitin-binding proteins"/>
    <property type="match status" value="2"/>
</dbReference>
<dbReference type="GO" id="GO:0005576">
    <property type="term" value="C:extracellular region"/>
    <property type="evidence" value="ECO:0007669"/>
    <property type="project" value="InterPro"/>
</dbReference>
<evidence type="ECO:0000256" key="3">
    <source>
        <dbReference type="ARBA" id="ARBA00022737"/>
    </source>
</evidence>
<evidence type="ECO:0000259" key="7">
    <source>
        <dbReference type="PROSITE" id="PS50940"/>
    </source>
</evidence>
<accession>A0A5E4PU23</accession>
<name>A0A5E4PU23_9NEOP</name>
<dbReference type="AlphaFoldDB" id="A0A5E4PU23"/>
<dbReference type="Gene3D" id="2.170.140.10">
    <property type="entry name" value="Chitin binding domain"/>
    <property type="match status" value="2"/>
</dbReference>
<evidence type="ECO:0000256" key="1">
    <source>
        <dbReference type="ARBA" id="ARBA00022669"/>
    </source>
</evidence>
<keyword evidence="1" id="KW-0147">Chitin-binding</keyword>
<evidence type="ECO:0000313" key="9">
    <source>
        <dbReference type="Proteomes" id="UP000324832"/>
    </source>
</evidence>
<dbReference type="PANTHER" id="PTHR23301:SF0">
    <property type="entry name" value="CHITIN-BINDING TYPE-2 DOMAIN-CONTAINING PROTEIN-RELATED"/>
    <property type="match status" value="1"/>
</dbReference>
<keyword evidence="3" id="KW-0677">Repeat</keyword>
<feature type="region of interest" description="Disordered" evidence="6">
    <location>
        <begin position="184"/>
        <end position="203"/>
    </location>
</feature>
<gene>
    <name evidence="8" type="ORF">LSINAPIS_LOCUS2651</name>
</gene>
<evidence type="ECO:0000256" key="2">
    <source>
        <dbReference type="ARBA" id="ARBA00022729"/>
    </source>
</evidence>
<dbReference type="Proteomes" id="UP000324832">
    <property type="component" value="Unassembled WGS sequence"/>
</dbReference>
<dbReference type="InterPro" id="IPR002557">
    <property type="entry name" value="Chitin-bd_dom"/>
</dbReference>
<dbReference type="EMBL" id="FZQP02000571">
    <property type="protein sequence ID" value="VVC89567.1"/>
    <property type="molecule type" value="Genomic_DNA"/>
</dbReference>
<feature type="domain" description="Chitin-binding type-2" evidence="7">
    <location>
        <begin position="41"/>
        <end position="101"/>
    </location>
</feature>
<evidence type="ECO:0000256" key="6">
    <source>
        <dbReference type="SAM" id="MobiDB-lite"/>
    </source>
</evidence>
<dbReference type="GO" id="GO:0008061">
    <property type="term" value="F:chitin binding"/>
    <property type="evidence" value="ECO:0007669"/>
    <property type="project" value="UniProtKB-KW"/>
</dbReference>
<feature type="compositionally biased region" description="Low complexity" evidence="6">
    <location>
        <begin position="184"/>
        <end position="194"/>
    </location>
</feature>
<keyword evidence="9" id="KW-1185">Reference proteome</keyword>
<evidence type="ECO:0000313" key="8">
    <source>
        <dbReference type="EMBL" id="VVC89567.1"/>
    </source>
</evidence>
<evidence type="ECO:0000256" key="4">
    <source>
        <dbReference type="ARBA" id="ARBA00023157"/>
    </source>
</evidence>
<evidence type="ECO:0000256" key="5">
    <source>
        <dbReference type="ARBA" id="ARBA00023180"/>
    </source>
</evidence>
<protein>
    <recommendedName>
        <fullName evidence="7">Chitin-binding type-2 domain-containing protein</fullName>
    </recommendedName>
</protein>
<sequence>MMNDPTRVAKISIIMATNKINNMKIVINVNVFVLKEAAQPTKDCPHQFGYFPSSAAAPNDCGQYRMCVGGHALEMLCPTGLAFNPAKASCDWPNNVPSCNVDAFLAFKCPAASYDTDGNPIVTNHRYEGNCFAFYSCGAGQSRLLSCDVGLAFDPALGFCVDEEKVECGIKPVPQQAASTLSGISSSSAPFISSTNAPSKHPV</sequence>
<dbReference type="SMART" id="SM00494">
    <property type="entry name" value="ChtBD2"/>
    <property type="match status" value="2"/>
</dbReference>
<organism evidence="8 9">
    <name type="scientific">Leptidea sinapis</name>
    <dbReference type="NCBI Taxonomy" id="189913"/>
    <lineage>
        <taxon>Eukaryota</taxon>
        <taxon>Metazoa</taxon>
        <taxon>Ecdysozoa</taxon>
        <taxon>Arthropoda</taxon>
        <taxon>Hexapoda</taxon>
        <taxon>Insecta</taxon>
        <taxon>Pterygota</taxon>
        <taxon>Neoptera</taxon>
        <taxon>Endopterygota</taxon>
        <taxon>Lepidoptera</taxon>
        <taxon>Glossata</taxon>
        <taxon>Ditrysia</taxon>
        <taxon>Papilionoidea</taxon>
        <taxon>Pieridae</taxon>
        <taxon>Dismorphiinae</taxon>
        <taxon>Leptidea</taxon>
    </lineage>
</organism>